<reference evidence="5 6" key="1">
    <citation type="submission" date="2018-08" db="EMBL/GenBank/DDBJ databases">
        <title>Paraburkholderia sp. DHOM06 isolated from forest soil.</title>
        <authorList>
            <person name="Gao Z.-H."/>
            <person name="Qiu L.-H."/>
        </authorList>
    </citation>
    <scope>NUCLEOTIDE SEQUENCE [LARGE SCALE GENOMIC DNA]</scope>
    <source>
        <strain evidence="5 6">DHOM06</strain>
    </source>
</reference>
<dbReference type="InterPro" id="IPR028939">
    <property type="entry name" value="P5C_Rdtase_cat_N"/>
</dbReference>
<dbReference type="InterPro" id="IPR008927">
    <property type="entry name" value="6-PGluconate_DH-like_C_sf"/>
</dbReference>
<dbReference type="Pfam" id="PF14748">
    <property type="entry name" value="P5CR_dimer"/>
    <property type="match status" value="1"/>
</dbReference>
<comment type="similarity">
    <text evidence="1">Belongs to the pyrroline-5-carboxylate reductase family.</text>
</comment>
<keyword evidence="2" id="KW-0521">NADP</keyword>
<proteinExistence type="inferred from homology"/>
<dbReference type="PANTHER" id="PTHR11645:SF13">
    <property type="entry name" value="PYRROLINE-5-CARBOXYLATE REDUCTASE CATALYTIC N-TERMINAL DOMAIN-CONTAINING PROTEIN"/>
    <property type="match status" value="1"/>
</dbReference>
<dbReference type="InterPro" id="IPR029036">
    <property type="entry name" value="P5CR_dimer"/>
</dbReference>
<evidence type="ECO:0000256" key="2">
    <source>
        <dbReference type="PIRSR" id="PIRSR000193-1"/>
    </source>
</evidence>
<dbReference type="GO" id="GO:0055129">
    <property type="term" value="P:L-proline biosynthetic process"/>
    <property type="evidence" value="ECO:0007669"/>
    <property type="project" value="TreeGrafter"/>
</dbReference>
<feature type="domain" description="Pyrroline-5-carboxylate reductase dimerisation" evidence="4">
    <location>
        <begin position="162"/>
        <end position="255"/>
    </location>
</feature>
<gene>
    <name evidence="5" type="ORF">DWV00_24215</name>
</gene>
<dbReference type="PIRSF" id="PIRSF000193">
    <property type="entry name" value="Pyrrol-5-carb_rd"/>
    <property type="match status" value="1"/>
</dbReference>
<accession>A0A3D8JTU3</accession>
<sequence length="257" mass="27707">MSRKIGFIGTGSITEAVVTGLAKVSGQPSEVWLSPRNAAVAARLASQFPFVKVAAGNQEVLENCDIVCLAVLPQVAHEVLSPLRFKSTHHVLSFIATVNHVRLKELMPNVARITRLAPLPMVADLNGPTIIFPTDELATEIFAPLGEAICIDEEVPFDALCAATALMGSYFSMLETYTQWLTEKGVTYDSAKGFLATFYSGLGSIARNSADRFSTLAASVSTAGGLNEQVAKEMRESGSPEICLRAIENVYQRIRRA</sequence>
<dbReference type="InterPro" id="IPR000304">
    <property type="entry name" value="Pyrroline-COOH_reductase"/>
</dbReference>
<feature type="domain" description="Pyrroline-5-carboxylate reductase catalytic N-terminal" evidence="3">
    <location>
        <begin position="4"/>
        <end position="93"/>
    </location>
</feature>
<keyword evidence="6" id="KW-1185">Reference proteome</keyword>
<organism evidence="5 6">
    <name type="scientific">Trinickia dinghuensis</name>
    <dbReference type="NCBI Taxonomy" id="2291023"/>
    <lineage>
        <taxon>Bacteria</taxon>
        <taxon>Pseudomonadati</taxon>
        <taxon>Pseudomonadota</taxon>
        <taxon>Betaproteobacteria</taxon>
        <taxon>Burkholderiales</taxon>
        <taxon>Burkholderiaceae</taxon>
        <taxon>Trinickia</taxon>
    </lineage>
</organism>
<dbReference type="OrthoDB" id="4425838at2"/>
<feature type="binding site" evidence="2">
    <location>
        <begin position="70"/>
        <end position="73"/>
    </location>
    <ligand>
        <name>NADP(+)</name>
        <dbReference type="ChEBI" id="CHEBI:58349"/>
    </ligand>
</feature>
<dbReference type="EMBL" id="QRGA01000015">
    <property type="protein sequence ID" value="RDU96222.1"/>
    <property type="molecule type" value="Genomic_DNA"/>
</dbReference>
<evidence type="ECO:0000259" key="4">
    <source>
        <dbReference type="Pfam" id="PF14748"/>
    </source>
</evidence>
<dbReference type="GO" id="GO:0004735">
    <property type="term" value="F:pyrroline-5-carboxylate reductase activity"/>
    <property type="evidence" value="ECO:0007669"/>
    <property type="project" value="InterPro"/>
</dbReference>
<dbReference type="Gene3D" id="3.40.50.720">
    <property type="entry name" value="NAD(P)-binding Rossmann-like Domain"/>
    <property type="match status" value="1"/>
</dbReference>
<protein>
    <submittedName>
        <fullName evidence="5">Pyrroline-5-carboxylate reductase</fullName>
    </submittedName>
</protein>
<dbReference type="PANTHER" id="PTHR11645">
    <property type="entry name" value="PYRROLINE-5-CARBOXYLATE REDUCTASE"/>
    <property type="match status" value="1"/>
</dbReference>
<comment type="caution">
    <text evidence="5">The sequence shown here is derived from an EMBL/GenBank/DDBJ whole genome shotgun (WGS) entry which is preliminary data.</text>
</comment>
<evidence type="ECO:0000313" key="5">
    <source>
        <dbReference type="EMBL" id="RDU96222.1"/>
    </source>
</evidence>
<dbReference type="SUPFAM" id="SSF48179">
    <property type="entry name" value="6-phosphogluconate dehydrogenase C-terminal domain-like"/>
    <property type="match status" value="1"/>
</dbReference>
<dbReference type="InterPro" id="IPR036291">
    <property type="entry name" value="NAD(P)-bd_dom_sf"/>
</dbReference>
<evidence type="ECO:0000256" key="1">
    <source>
        <dbReference type="ARBA" id="ARBA00005525"/>
    </source>
</evidence>
<feature type="binding site" evidence="2">
    <location>
        <position position="57"/>
    </location>
    <ligand>
        <name>NADPH</name>
        <dbReference type="ChEBI" id="CHEBI:57783"/>
    </ligand>
</feature>
<dbReference type="Pfam" id="PF03807">
    <property type="entry name" value="F420_oxidored"/>
    <property type="match status" value="1"/>
</dbReference>
<dbReference type="NCBIfam" id="NF005063">
    <property type="entry name" value="PRK06476.1"/>
    <property type="match status" value="1"/>
</dbReference>
<dbReference type="Gene3D" id="1.10.3730.10">
    <property type="entry name" value="ProC C-terminal domain-like"/>
    <property type="match status" value="1"/>
</dbReference>
<name>A0A3D8JTU3_9BURK</name>
<evidence type="ECO:0000259" key="3">
    <source>
        <dbReference type="Pfam" id="PF03807"/>
    </source>
</evidence>
<dbReference type="SUPFAM" id="SSF51735">
    <property type="entry name" value="NAD(P)-binding Rossmann-fold domains"/>
    <property type="match status" value="1"/>
</dbReference>
<dbReference type="RefSeq" id="WP_115536150.1">
    <property type="nucleotide sequence ID" value="NZ_QRGA01000015.1"/>
</dbReference>
<evidence type="ECO:0000313" key="6">
    <source>
        <dbReference type="Proteomes" id="UP000256838"/>
    </source>
</evidence>
<dbReference type="Proteomes" id="UP000256838">
    <property type="component" value="Unassembled WGS sequence"/>
</dbReference>
<dbReference type="AlphaFoldDB" id="A0A3D8JTU3"/>